<dbReference type="RefSeq" id="WP_152156970.1">
    <property type="nucleotide sequence ID" value="NZ_WEHW01000011.1"/>
</dbReference>
<comment type="caution">
    <text evidence="2">The sequence shown here is derived from an EMBL/GenBank/DDBJ whole genome shotgun (WGS) entry which is preliminary data.</text>
</comment>
<dbReference type="Pfam" id="PF09820">
    <property type="entry name" value="AAA-ATPase_like"/>
    <property type="match status" value="1"/>
</dbReference>
<protein>
    <submittedName>
        <fullName evidence="2">AAA family ATPase</fullName>
    </submittedName>
</protein>
<gene>
    <name evidence="2" type="ORF">GBM96_04710</name>
</gene>
<evidence type="ECO:0000313" key="2">
    <source>
        <dbReference type="EMBL" id="KAB7651679.1"/>
    </source>
</evidence>
<evidence type="ECO:0000259" key="1">
    <source>
        <dbReference type="Pfam" id="PF09820"/>
    </source>
</evidence>
<keyword evidence="3" id="KW-1185">Reference proteome</keyword>
<dbReference type="InterPro" id="IPR027417">
    <property type="entry name" value="P-loop_NTPase"/>
</dbReference>
<dbReference type="InterPro" id="IPR018631">
    <property type="entry name" value="AAA-ATPase-like_dom"/>
</dbReference>
<reference evidence="2 3" key="1">
    <citation type="submission" date="2019-10" db="EMBL/GenBank/DDBJ databases">
        <title>Genome diversity of Sutterella seckii.</title>
        <authorList>
            <person name="Chaplin A.V."/>
            <person name="Sokolova S.R."/>
            <person name="Mosin K.A."/>
            <person name="Ivanova E.L."/>
            <person name="Kochetkova T.O."/>
            <person name="Goltsov A.Y."/>
            <person name="Trofimov D.Y."/>
            <person name="Efimov B.A."/>
        </authorList>
    </citation>
    <scope>NUCLEOTIDE SEQUENCE [LARGE SCALE GENOMIC DNA]</scope>
    <source>
        <strain evidence="2 3">ASD3426</strain>
    </source>
</reference>
<dbReference type="Proteomes" id="UP000469462">
    <property type="component" value="Unassembled WGS sequence"/>
</dbReference>
<evidence type="ECO:0000313" key="3">
    <source>
        <dbReference type="Proteomes" id="UP000469462"/>
    </source>
</evidence>
<dbReference type="PANTHER" id="PTHR34825">
    <property type="entry name" value="CONSERVED PROTEIN, WITH A WEAK D-GALACTARATE DEHYDRATASE/ALTRONATE HYDROLASE DOMAIN"/>
    <property type="match status" value="1"/>
</dbReference>
<dbReference type="InterPro" id="IPR012547">
    <property type="entry name" value="PDDEXK_9"/>
</dbReference>
<dbReference type="Pfam" id="PF08011">
    <property type="entry name" value="PDDEXK_9"/>
    <property type="match status" value="1"/>
</dbReference>
<feature type="domain" description="AAA-ATPase-like" evidence="1">
    <location>
        <begin position="7"/>
        <end position="251"/>
    </location>
</feature>
<proteinExistence type="predicted"/>
<name>A0AAI9WNH6_9BURK</name>
<organism evidence="2 3">
    <name type="scientific">Sutterella seckii</name>
    <dbReference type="NCBI Taxonomy" id="1944635"/>
    <lineage>
        <taxon>Bacteria</taxon>
        <taxon>Pseudomonadati</taxon>
        <taxon>Pseudomonadota</taxon>
        <taxon>Betaproteobacteria</taxon>
        <taxon>Burkholderiales</taxon>
        <taxon>Sutterellaceae</taxon>
        <taxon>Sutterella</taxon>
    </lineage>
</organism>
<dbReference type="AlphaFoldDB" id="A0AAI9WNH6"/>
<dbReference type="SUPFAM" id="SSF52540">
    <property type="entry name" value="P-loop containing nucleoside triphosphate hydrolases"/>
    <property type="match status" value="1"/>
</dbReference>
<dbReference type="EMBL" id="WEHW01000011">
    <property type="protein sequence ID" value="KAB7651679.1"/>
    <property type="molecule type" value="Genomic_DNA"/>
</dbReference>
<dbReference type="PANTHER" id="PTHR34825:SF1">
    <property type="entry name" value="AAA-ATPASE-LIKE DOMAIN-CONTAINING PROTEIN"/>
    <property type="match status" value="1"/>
</dbReference>
<sequence>MKKQLAVGNSSFAMMMKTGSYYIDKTDFIKVLMKSGNYVDLITRPRRFGKTLFLDTLYAFLRLNPIGFNSNSRDFQKELFDGLTITEDKAFCDEYMGKFPVLFLTLKDVAGQNFNEAFSNMADLLAITAQDHAYLLESPYLTSLEKQRFEAYMNLGFDNTDANRFMASKSLRDILTYFARHFGKPAVLLIDEYDVPLAKAASGGYYDAMSLFMRSFFSVLKPDGRPLVNGMPILGKTVLTGCLRVSKESIFTGVNNFSVNTVCTDSESLAAAIGFTEDEVNQLLNYYGLESRKEDIRRWYDGYRFGSREIFCPWDVLNFCQYALESRDPQHFAPRNYWSGTSSNDVIDEFLGFLSDEDAEKMQTLLDGGEVAFVINEQLTYADFVDHKSDDFWTLLLFTGYLTVSQNLGNDRFLLKIPNEEIRQTFRERIQMRFSAANPSFAQHGLKLADAALTGSADGMSEVLEPLLRNYVSVRDAASRAPAENYYHGFLAALFACAGNRIQDFASNTECGDGYADIVFTSGTGSRRIGVVIEMKRTKRVEDLRNAVSEALDQIDCRNYSERFRKLRCSSYYSYGIAFCAKHCEVGGGILRSST</sequence>
<accession>A0AAI9WNH6</accession>